<dbReference type="RefSeq" id="WP_107827363.1">
    <property type="nucleotide sequence ID" value="NZ_CP160205.1"/>
</dbReference>
<organism evidence="2 3">
    <name type="scientific">Mucilaginibacter yixingensis</name>
    <dbReference type="NCBI Taxonomy" id="1295612"/>
    <lineage>
        <taxon>Bacteria</taxon>
        <taxon>Pseudomonadati</taxon>
        <taxon>Bacteroidota</taxon>
        <taxon>Sphingobacteriia</taxon>
        <taxon>Sphingobacteriales</taxon>
        <taxon>Sphingobacteriaceae</taxon>
        <taxon>Mucilaginibacter</taxon>
    </lineage>
</organism>
<evidence type="ECO:0000259" key="1">
    <source>
        <dbReference type="Pfam" id="PF12867"/>
    </source>
</evidence>
<evidence type="ECO:0000313" key="2">
    <source>
        <dbReference type="EMBL" id="PTQ99434.1"/>
    </source>
</evidence>
<feature type="domain" description="DinB-like" evidence="1">
    <location>
        <begin position="10"/>
        <end position="162"/>
    </location>
</feature>
<sequence length="174" mass="19801">MDLIAERKAIEAALDAYRAELDRLPDDLFDVTPPSGGWSFAEVYSHILQSTLGASIATEKCARGTAPTTRKGLNLLGRFLMLTNHFPPAKIKAPPVIPVLKISKEEARNMIIKCRKRIESIAPLLPDAEDHHRISHPRLGMLHAKHWFKFLRVHLQHHLKQLKRIEREMGTRIV</sequence>
<dbReference type="OrthoDB" id="1495892at2"/>
<reference evidence="2 3" key="1">
    <citation type="submission" date="2018-04" db="EMBL/GenBank/DDBJ databases">
        <title>Genomic Encyclopedia of Archaeal and Bacterial Type Strains, Phase II (KMG-II): from individual species to whole genera.</title>
        <authorList>
            <person name="Goeker M."/>
        </authorList>
    </citation>
    <scope>NUCLEOTIDE SEQUENCE [LARGE SCALE GENOMIC DNA]</scope>
    <source>
        <strain evidence="2 3">DSM 26809</strain>
    </source>
</reference>
<comment type="caution">
    <text evidence="2">The sequence shown here is derived from an EMBL/GenBank/DDBJ whole genome shotgun (WGS) entry which is preliminary data.</text>
</comment>
<dbReference type="Gene3D" id="1.20.120.450">
    <property type="entry name" value="dinb family like domain"/>
    <property type="match status" value="1"/>
</dbReference>
<dbReference type="SUPFAM" id="SSF109854">
    <property type="entry name" value="DinB/YfiT-like putative metalloenzymes"/>
    <property type="match status" value="1"/>
</dbReference>
<dbReference type="Pfam" id="PF12867">
    <property type="entry name" value="DinB_2"/>
    <property type="match status" value="1"/>
</dbReference>
<accession>A0A2T5JCE3</accession>
<gene>
    <name evidence="2" type="ORF">C8P68_102258</name>
</gene>
<dbReference type="AlphaFoldDB" id="A0A2T5JCE3"/>
<evidence type="ECO:0000313" key="3">
    <source>
        <dbReference type="Proteomes" id="UP000244168"/>
    </source>
</evidence>
<dbReference type="Proteomes" id="UP000244168">
    <property type="component" value="Unassembled WGS sequence"/>
</dbReference>
<name>A0A2T5JCE3_9SPHI</name>
<keyword evidence="3" id="KW-1185">Reference proteome</keyword>
<proteinExistence type="predicted"/>
<dbReference type="InterPro" id="IPR024775">
    <property type="entry name" value="DinB-like"/>
</dbReference>
<dbReference type="InterPro" id="IPR034660">
    <property type="entry name" value="DinB/YfiT-like"/>
</dbReference>
<protein>
    <submittedName>
        <fullName evidence="2">DinB family protein</fullName>
    </submittedName>
</protein>
<dbReference type="EMBL" id="QAOQ01000002">
    <property type="protein sequence ID" value="PTQ99434.1"/>
    <property type="molecule type" value="Genomic_DNA"/>
</dbReference>